<gene>
    <name evidence="1" type="ORF">HPT29_026125</name>
</gene>
<proteinExistence type="predicted"/>
<accession>A0ABY5RYU1</accession>
<organism evidence="1 2">
    <name type="scientific">Microvirga terrae</name>
    <dbReference type="NCBI Taxonomy" id="2740529"/>
    <lineage>
        <taxon>Bacteria</taxon>
        <taxon>Pseudomonadati</taxon>
        <taxon>Pseudomonadota</taxon>
        <taxon>Alphaproteobacteria</taxon>
        <taxon>Hyphomicrobiales</taxon>
        <taxon>Methylobacteriaceae</taxon>
        <taxon>Microvirga</taxon>
    </lineage>
</organism>
<name>A0ABY5RYU1_9HYPH</name>
<evidence type="ECO:0000313" key="2">
    <source>
        <dbReference type="Proteomes" id="UP001017257"/>
    </source>
</evidence>
<dbReference type="InterPro" id="IPR045442">
    <property type="entry name" value="DUF6505"/>
</dbReference>
<sequence>MTLKLPRTIRLDASDTKLFERASEPGEWAVTGSFMFWDVDIANLAAKQRAAFRNGFLGVPSFGFSTLVAIADATQEEYNGTIEALARYLHETLNAPDLHVAFAVATAETSYASSLCRFETGTIITMHRSLTNDQLKEEFRAPRKTTCGVPGADRMHAMTRAFEAVEIDESPDFVDLGGSPVGRRL</sequence>
<dbReference type="Pfam" id="PF20115">
    <property type="entry name" value="DUF6505"/>
    <property type="match status" value="1"/>
</dbReference>
<dbReference type="EMBL" id="CP102846">
    <property type="protein sequence ID" value="UVF22178.1"/>
    <property type="molecule type" value="Genomic_DNA"/>
</dbReference>
<geneLocation type="plasmid" evidence="1 2">
    <name>pR24_1</name>
</geneLocation>
<dbReference type="Proteomes" id="UP001017257">
    <property type="component" value="Plasmid pR24_1"/>
</dbReference>
<keyword evidence="2" id="KW-1185">Reference proteome</keyword>
<keyword evidence="1" id="KW-0614">Plasmid</keyword>
<evidence type="ECO:0000313" key="1">
    <source>
        <dbReference type="EMBL" id="UVF22178.1"/>
    </source>
</evidence>
<dbReference type="RefSeq" id="WP_259060849.1">
    <property type="nucleotide sequence ID" value="NZ_CP102846.1"/>
</dbReference>
<reference evidence="1" key="1">
    <citation type="submission" date="2022-08" db="EMBL/GenBank/DDBJ databases">
        <title>Microvirga terrae sp. nov., isolated from soil.</title>
        <authorList>
            <person name="Kim K.H."/>
            <person name="Seo Y.L."/>
            <person name="Kim J.M."/>
            <person name="Lee J.K."/>
            <person name="Han D.M."/>
            <person name="Jeon C.O."/>
        </authorList>
    </citation>
    <scope>NUCLEOTIDE SEQUENCE</scope>
    <source>
        <strain evidence="1">R24</strain>
        <plasmid evidence="1">pR24_1</plasmid>
    </source>
</reference>
<protein>
    <submittedName>
        <fullName evidence="1">DUF6505 family protein</fullName>
    </submittedName>
</protein>